<dbReference type="Pfam" id="PF14689">
    <property type="entry name" value="SPOB_a"/>
    <property type="match status" value="1"/>
</dbReference>
<evidence type="ECO:0000259" key="3">
    <source>
        <dbReference type="Pfam" id="PF14689"/>
    </source>
</evidence>
<proteinExistence type="predicted"/>
<feature type="transmembrane region" description="Helical" evidence="1">
    <location>
        <begin position="196"/>
        <end position="215"/>
    </location>
</feature>
<evidence type="ECO:0000313" key="5">
    <source>
        <dbReference type="Proteomes" id="UP000184612"/>
    </source>
</evidence>
<keyword evidence="4" id="KW-0808">Transferase</keyword>
<keyword evidence="1" id="KW-1133">Transmembrane helix</keyword>
<reference evidence="4 5" key="1">
    <citation type="submission" date="2016-12" db="EMBL/GenBank/DDBJ databases">
        <authorList>
            <person name="Song W.-J."/>
            <person name="Kurnit D.M."/>
        </authorList>
    </citation>
    <scope>NUCLEOTIDE SEQUENCE [LARGE SCALE GENOMIC DNA]</scope>
    <source>
        <strain evidence="4 5">DSM 12503</strain>
    </source>
</reference>
<organism evidence="4 5">
    <name type="scientific">Anaerocolumna xylanovorans DSM 12503</name>
    <dbReference type="NCBI Taxonomy" id="1121345"/>
    <lineage>
        <taxon>Bacteria</taxon>
        <taxon>Bacillati</taxon>
        <taxon>Bacillota</taxon>
        <taxon>Clostridia</taxon>
        <taxon>Lachnospirales</taxon>
        <taxon>Lachnospiraceae</taxon>
        <taxon>Anaerocolumna</taxon>
    </lineage>
</organism>
<dbReference type="PANTHER" id="PTHR40448:SF1">
    <property type="entry name" value="TWO-COMPONENT SENSOR HISTIDINE KINASE"/>
    <property type="match status" value="1"/>
</dbReference>
<dbReference type="SUPFAM" id="SSF55874">
    <property type="entry name" value="ATPase domain of HSP90 chaperone/DNA topoisomerase II/histidine kinase"/>
    <property type="match status" value="1"/>
</dbReference>
<dbReference type="Pfam" id="PF14501">
    <property type="entry name" value="HATPase_c_5"/>
    <property type="match status" value="1"/>
</dbReference>
<evidence type="ECO:0000259" key="2">
    <source>
        <dbReference type="Pfam" id="PF14501"/>
    </source>
</evidence>
<dbReference type="Gene3D" id="3.30.565.10">
    <property type="entry name" value="Histidine kinase-like ATPase, C-terminal domain"/>
    <property type="match status" value="1"/>
</dbReference>
<protein>
    <submittedName>
        <fullName evidence="4">Sensor_kinase_SpoOB-type, alpha-helical domain</fullName>
    </submittedName>
</protein>
<accession>A0A1M7YKD1</accession>
<gene>
    <name evidence="4" type="ORF">SAMN02745217_03903</name>
</gene>
<dbReference type="InterPro" id="IPR032834">
    <property type="entry name" value="NatK-like_C"/>
</dbReference>
<dbReference type="InterPro" id="IPR036890">
    <property type="entry name" value="HATPase_C_sf"/>
</dbReference>
<dbReference type="AlphaFoldDB" id="A0A1M7YKD1"/>
<evidence type="ECO:0000313" key="4">
    <source>
        <dbReference type="EMBL" id="SHO52998.1"/>
    </source>
</evidence>
<dbReference type="STRING" id="1121345.SAMN02745217_03903"/>
<keyword evidence="5" id="KW-1185">Reference proteome</keyword>
<feature type="domain" description="SpoOB alpha-helical" evidence="3">
    <location>
        <begin position="241"/>
        <end position="293"/>
    </location>
</feature>
<feature type="transmembrane region" description="Helical" evidence="1">
    <location>
        <begin position="161"/>
        <end position="184"/>
    </location>
</feature>
<dbReference type="InterPro" id="IPR039506">
    <property type="entry name" value="SPOB_a"/>
</dbReference>
<feature type="transmembrane region" description="Helical" evidence="1">
    <location>
        <begin position="51"/>
        <end position="74"/>
    </location>
</feature>
<dbReference type="EMBL" id="FRFD01000012">
    <property type="protein sequence ID" value="SHO52998.1"/>
    <property type="molecule type" value="Genomic_DNA"/>
</dbReference>
<dbReference type="GO" id="GO:0016301">
    <property type="term" value="F:kinase activity"/>
    <property type="evidence" value="ECO:0007669"/>
    <property type="project" value="UniProtKB-KW"/>
</dbReference>
<dbReference type="Proteomes" id="UP000184612">
    <property type="component" value="Unassembled WGS sequence"/>
</dbReference>
<keyword evidence="1" id="KW-0812">Transmembrane</keyword>
<keyword evidence="4" id="KW-0418">Kinase</keyword>
<evidence type="ECO:0000256" key="1">
    <source>
        <dbReference type="SAM" id="Phobius"/>
    </source>
</evidence>
<dbReference type="Gene3D" id="1.10.287.130">
    <property type="match status" value="1"/>
</dbReference>
<keyword evidence="1" id="KW-0472">Membrane</keyword>
<sequence>MNNHFISLCIDITYNLLTFLVFNKYCDFFLIHKNQDKLYAKRLYFYVPIQILFSTLSMDATIFFIILALSYLTYVKIFYIIAIKKCFIFTFKFFILFYGLMWIAFIIITVIMDFLSGALNLLDNNFYQNLKGILLNSITYIIFCFFLHYKKLKKQPINNPYKVYVYLILGLIILALSAFIIYVYTLNSSQETLENMVMIIFLINILLIVLILSIYEKIVDSLQEAALKQLQQQKYELTQSYYDELSEKSTQLMSLRHDFKNHLGIIAGRLEQKDYSEALTYLEKITDATKSAGDLVITNNATISAILQSKKVECERKGIRFTYTAAFEKIYKLTDMDFTIMLGNILDNAIEALEAKIADKYLTVSIAQAGTYLVIQCENPYLAKPLKKNGYLVTSKKDKEFHGIGLLNVSEVCEKYNGEFHYTYDNSIFKVKILLPNY</sequence>
<dbReference type="CDD" id="cd16935">
    <property type="entry name" value="HATPase_AgrC-ComD-like"/>
    <property type="match status" value="1"/>
</dbReference>
<dbReference type="OrthoDB" id="9813149at2"/>
<feature type="domain" description="Sensor histidine kinase NatK-like C-terminal" evidence="2">
    <location>
        <begin position="336"/>
        <end position="436"/>
    </location>
</feature>
<dbReference type="PANTHER" id="PTHR40448">
    <property type="entry name" value="TWO-COMPONENT SENSOR HISTIDINE KINASE"/>
    <property type="match status" value="1"/>
</dbReference>
<name>A0A1M7YKD1_9FIRM</name>
<dbReference type="GO" id="GO:0042802">
    <property type="term" value="F:identical protein binding"/>
    <property type="evidence" value="ECO:0007669"/>
    <property type="project" value="TreeGrafter"/>
</dbReference>
<feature type="transmembrane region" description="Helical" evidence="1">
    <location>
        <begin position="86"/>
        <end position="112"/>
    </location>
</feature>
<feature type="transmembrane region" description="Helical" evidence="1">
    <location>
        <begin position="132"/>
        <end position="149"/>
    </location>
</feature>